<name>A0A4Z2GQP4_9TELE</name>
<dbReference type="AlphaFoldDB" id="A0A4Z2GQP4"/>
<evidence type="ECO:0000256" key="1">
    <source>
        <dbReference type="SAM" id="MobiDB-lite"/>
    </source>
</evidence>
<dbReference type="Proteomes" id="UP000314294">
    <property type="component" value="Unassembled WGS sequence"/>
</dbReference>
<protein>
    <submittedName>
        <fullName evidence="2">Uncharacterized protein</fullName>
    </submittedName>
</protein>
<evidence type="ECO:0000313" key="2">
    <source>
        <dbReference type="EMBL" id="TNN55560.1"/>
    </source>
</evidence>
<proteinExistence type="predicted"/>
<keyword evidence="3" id="KW-1185">Reference proteome</keyword>
<reference evidence="2 3" key="1">
    <citation type="submission" date="2019-03" db="EMBL/GenBank/DDBJ databases">
        <title>First draft genome of Liparis tanakae, snailfish: a comprehensive survey of snailfish specific genes.</title>
        <authorList>
            <person name="Kim W."/>
            <person name="Song I."/>
            <person name="Jeong J.-H."/>
            <person name="Kim D."/>
            <person name="Kim S."/>
            <person name="Ryu S."/>
            <person name="Song J.Y."/>
            <person name="Lee S.K."/>
        </authorList>
    </citation>
    <scope>NUCLEOTIDE SEQUENCE [LARGE SCALE GENOMIC DNA]</scope>
    <source>
        <tissue evidence="2">Muscle</tissue>
    </source>
</reference>
<organism evidence="2 3">
    <name type="scientific">Liparis tanakae</name>
    <name type="common">Tanaka's snailfish</name>
    <dbReference type="NCBI Taxonomy" id="230148"/>
    <lineage>
        <taxon>Eukaryota</taxon>
        <taxon>Metazoa</taxon>
        <taxon>Chordata</taxon>
        <taxon>Craniata</taxon>
        <taxon>Vertebrata</taxon>
        <taxon>Euteleostomi</taxon>
        <taxon>Actinopterygii</taxon>
        <taxon>Neopterygii</taxon>
        <taxon>Teleostei</taxon>
        <taxon>Neoteleostei</taxon>
        <taxon>Acanthomorphata</taxon>
        <taxon>Eupercaria</taxon>
        <taxon>Perciformes</taxon>
        <taxon>Cottioidei</taxon>
        <taxon>Cottales</taxon>
        <taxon>Liparidae</taxon>
        <taxon>Liparis</taxon>
    </lineage>
</organism>
<comment type="caution">
    <text evidence="2">The sequence shown here is derived from an EMBL/GenBank/DDBJ whole genome shotgun (WGS) entry which is preliminary data.</text>
</comment>
<sequence>MLSELIYRTAQTTGGRAAHITYSCLHPEHVAKGSNKHGEGKRPLLNQRGKSPSSDGARSIKRAKQAARK</sequence>
<evidence type="ECO:0000313" key="3">
    <source>
        <dbReference type="Proteomes" id="UP000314294"/>
    </source>
</evidence>
<feature type="compositionally biased region" description="Basic and acidic residues" evidence="1">
    <location>
        <begin position="30"/>
        <end position="42"/>
    </location>
</feature>
<feature type="compositionally biased region" description="Basic residues" evidence="1">
    <location>
        <begin position="59"/>
        <end position="69"/>
    </location>
</feature>
<gene>
    <name evidence="2" type="ORF">EYF80_034218</name>
</gene>
<accession>A0A4Z2GQP4</accession>
<feature type="region of interest" description="Disordered" evidence="1">
    <location>
        <begin position="30"/>
        <end position="69"/>
    </location>
</feature>
<dbReference type="EMBL" id="SRLO01000452">
    <property type="protein sequence ID" value="TNN55560.1"/>
    <property type="molecule type" value="Genomic_DNA"/>
</dbReference>